<dbReference type="InterPro" id="IPR012748">
    <property type="entry name" value="Rieske-like_NirD"/>
</dbReference>
<evidence type="ECO:0000313" key="9">
    <source>
        <dbReference type="Proteomes" id="UP001589613"/>
    </source>
</evidence>
<evidence type="ECO:0000256" key="1">
    <source>
        <dbReference type="ARBA" id="ARBA00022714"/>
    </source>
</evidence>
<dbReference type="Gene3D" id="2.102.10.10">
    <property type="entry name" value="Rieske [2Fe-2S] iron-sulphur domain"/>
    <property type="match status" value="1"/>
</dbReference>
<dbReference type="NCBIfam" id="TIGR02378">
    <property type="entry name" value="nirD_assim_sml"/>
    <property type="match status" value="1"/>
</dbReference>
<keyword evidence="1" id="KW-0001">2Fe-2S</keyword>
<reference evidence="8 9" key="1">
    <citation type="submission" date="2024-09" db="EMBL/GenBank/DDBJ databases">
        <authorList>
            <person name="Sun Q."/>
            <person name="Mori K."/>
        </authorList>
    </citation>
    <scope>NUCLEOTIDE SEQUENCE [LARGE SCALE GENOMIC DNA]</scope>
    <source>
        <strain evidence="8 9">JCM 12763</strain>
    </source>
</reference>
<evidence type="ECO:0000256" key="4">
    <source>
        <dbReference type="ARBA" id="ARBA00023004"/>
    </source>
</evidence>
<keyword evidence="5" id="KW-0411">Iron-sulfur</keyword>
<dbReference type="SUPFAM" id="SSF50022">
    <property type="entry name" value="ISP domain"/>
    <property type="match status" value="1"/>
</dbReference>
<evidence type="ECO:0000256" key="5">
    <source>
        <dbReference type="ARBA" id="ARBA00023014"/>
    </source>
</evidence>
<dbReference type="PROSITE" id="PS51300">
    <property type="entry name" value="NIRD"/>
    <property type="match status" value="1"/>
</dbReference>
<proteinExistence type="predicted"/>
<evidence type="ECO:0000259" key="7">
    <source>
        <dbReference type="PROSITE" id="PS51296"/>
    </source>
</evidence>
<sequence>MSTTTTTSPHVWTPVCRRSDLVPGWGEAALVGADQVALFLVAQDGQEHVHAVSNLDPATGAAVISRGIVGCRQGRPTVASPLHKDVFDLRTGECLTDPSLHLPVWQVRERYGLVAVAPLPLSADAAVAG</sequence>
<evidence type="ECO:0000256" key="2">
    <source>
        <dbReference type="ARBA" id="ARBA00022723"/>
    </source>
</evidence>
<dbReference type="InterPro" id="IPR017941">
    <property type="entry name" value="Rieske_2Fe-2S"/>
</dbReference>
<keyword evidence="9" id="KW-1185">Reference proteome</keyword>
<evidence type="ECO:0000256" key="6">
    <source>
        <dbReference type="ARBA" id="ARBA00023063"/>
    </source>
</evidence>
<organism evidence="8 9">
    <name type="scientific">Ornithinimicrobium kibberense</name>
    <dbReference type="NCBI Taxonomy" id="282060"/>
    <lineage>
        <taxon>Bacteria</taxon>
        <taxon>Bacillati</taxon>
        <taxon>Actinomycetota</taxon>
        <taxon>Actinomycetes</taxon>
        <taxon>Micrococcales</taxon>
        <taxon>Ornithinimicrobiaceae</taxon>
        <taxon>Ornithinimicrobium</taxon>
    </lineage>
</organism>
<keyword evidence="3" id="KW-0560">Oxidoreductase</keyword>
<evidence type="ECO:0000313" key="8">
    <source>
        <dbReference type="EMBL" id="MFB9731357.1"/>
    </source>
</evidence>
<name>A0ABV5V0N1_9MICO</name>
<protein>
    <submittedName>
        <fullName evidence="8">Nitrite reductase small subunit NirD</fullName>
    </submittedName>
</protein>
<keyword evidence="2" id="KW-0479">Metal-binding</keyword>
<keyword evidence="6" id="KW-0534">Nitrate assimilation</keyword>
<dbReference type="PANTHER" id="PTHR40562">
    <property type="match status" value="1"/>
</dbReference>
<dbReference type="EMBL" id="JBHMAX010000010">
    <property type="protein sequence ID" value="MFB9731357.1"/>
    <property type="molecule type" value="Genomic_DNA"/>
</dbReference>
<dbReference type="InterPro" id="IPR017881">
    <property type="entry name" value="NirD"/>
</dbReference>
<dbReference type="Proteomes" id="UP001589613">
    <property type="component" value="Unassembled WGS sequence"/>
</dbReference>
<feature type="domain" description="Rieske" evidence="7">
    <location>
        <begin position="13"/>
        <end position="116"/>
    </location>
</feature>
<accession>A0ABV5V0N1</accession>
<dbReference type="Pfam" id="PF13806">
    <property type="entry name" value="Rieske_2"/>
    <property type="match status" value="1"/>
</dbReference>
<dbReference type="PANTHER" id="PTHR40562:SF1">
    <property type="entry name" value="NITRITE REDUCTASE (NADH) SMALL SUBUNIT"/>
    <property type="match status" value="1"/>
</dbReference>
<comment type="caution">
    <text evidence="8">The sequence shown here is derived from an EMBL/GenBank/DDBJ whole genome shotgun (WGS) entry which is preliminary data.</text>
</comment>
<evidence type="ECO:0000256" key="3">
    <source>
        <dbReference type="ARBA" id="ARBA00023002"/>
    </source>
</evidence>
<dbReference type="RefSeq" id="WP_141337237.1">
    <property type="nucleotide sequence ID" value="NZ_JBHMAX010000010.1"/>
</dbReference>
<gene>
    <name evidence="8" type="primary">nirD</name>
    <name evidence="8" type="ORF">ACFFN0_04795</name>
</gene>
<dbReference type="InterPro" id="IPR036922">
    <property type="entry name" value="Rieske_2Fe-2S_sf"/>
</dbReference>
<dbReference type="PROSITE" id="PS51296">
    <property type="entry name" value="RIESKE"/>
    <property type="match status" value="1"/>
</dbReference>
<dbReference type="CDD" id="cd03529">
    <property type="entry name" value="Rieske_NirD"/>
    <property type="match status" value="1"/>
</dbReference>
<keyword evidence="4" id="KW-0408">Iron</keyword>